<dbReference type="PROSITE" id="PS51257">
    <property type="entry name" value="PROKAR_LIPOPROTEIN"/>
    <property type="match status" value="1"/>
</dbReference>
<dbReference type="PANTHER" id="PTHR35803">
    <property type="entry name" value="GLUCAN 1,4-ALPHA-GLUCOSIDASE SUSB-RELATED"/>
    <property type="match status" value="1"/>
</dbReference>
<dbReference type="Proteomes" id="UP000198964">
    <property type="component" value="Unassembled WGS sequence"/>
</dbReference>
<evidence type="ECO:0000313" key="8">
    <source>
        <dbReference type="Proteomes" id="UP000198964"/>
    </source>
</evidence>
<feature type="domain" description="Glycosyl-hydrolase 97 C-terminal oligomerisation" evidence="6">
    <location>
        <begin position="531"/>
        <end position="626"/>
    </location>
</feature>
<dbReference type="InterPro" id="IPR029483">
    <property type="entry name" value="GH97_C"/>
</dbReference>
<evidence type="ECO:0000256" key="3">
    <source>
        <dbReference type="ARBA" id="ARBA00022837"/>
    </source>
</evidence>
<dbReference type="InterPro" id="IPR013785">
    <property type="entry name" value="Aldolase_TIM"/>
</dbReference>
<evidence type="ECO:0000256" key="2">
    <source>
        <dbReference type="ARBA" id="ARBA00011245"/>
    </source>
</evidence>
<dbReference type="SUPFAM" id="SSF51445">
    <property type="entry name" value="(Trans)glycosidases"/>
    <property type="match status" value="1"/>
</dbReference>
<evidence type="ECO:0000313" key="7">
    <source>
        <dbReference type="EMBL" id="SFF20977.1"/>
    </source>
</evidence>
<dbReference type="EMBL" id="FONW01000003">
    <property type="protein sequence ID" value="SFF20977.1"/>
    <property type="molecule type" value="Genomic_DNA"/>
</dbReference>
<proteinExistence type="predicted"/>
<dbReference type="STRING" id="655355.SAMN05216283_103126"/>
<dbReference type="GO" id="GO:0030246">
    <property type="term" value="F:carbohydrate binding"/>
    <property type="evidence" value="ECO:0007669"/>
    <property type="project" value="InterPro"/>
</dbReference>
<feature type="domain" description="Glycosyl-hydrolase 97 N-terminal" evidence="5">
    <location>
        <begin position="25"/>
        <end position="264"/>
    </location>
</feature>
<keyword evidence="8" id="KW-1185">Reference proteome</keyword>
<dbReference type="InterPro" id="IPR029486">
    <property type="entry name" value="GH97_N"/>
</dbReference>
<evidence type="ECO:0000259" key="5">
    <source>
        <dbReference type="Pfam" id="PF14508"/>
    </source>
</evidence>
<organism evidence="7 8">
    <name type="scientific">Sunxiuqinia elliptica</name>
    <dbReference type="NCBI Taxonomy" id="655355"/>
    <lineage>
        <taxon>Bacteria</taxon>
        <taxon>Pseudomonadati</taxon>
        <taxon>Bacteroidota</taxon>
        <taxon>Bacteroidia</taxon>
        <taxon>Marinilabiliales</taxon>
        <taxon>Prolixibacteraceae</taxon>
        <taxon>Sunxiuqinia</taxon>
    </lineage>
</organism>
<feature type="domain" description="Glycosyl-hydrolase 97 catalytic" evidence="4">
    <location>
        <begin position="285"/>
        <end position="433"/>
    </location>
</feature>
<dbReference type="Gene3D" id="3.20.20.70">
    <property type="entry name" value="Aldolase class I"/>
    <property type="match status" value="1"/>
</dbReference>
<dbReference type="PANTHER" id="PTHR35803:SF3">
    <property type="entry name" value="ALPHA-GLUCOSIDASE"/>
    <property type="match status" value="1"/>
</dbReference>
<comment type="subunit">
    <text evidence="2">Monomer.</text>
</comment>
<gene>
    <name evidence="7" type="ORF">SAMN05216283_103126</name>
</gene>
<evidence type="ECO:0000256" key="1">
    <source>
        <dbReference type="ARBA" id="ARBA00001913"/>
    </source>
</evidence>
<dbReference type="Pfam" id="PF14509">
    <property type="entry name" value="GH97_C"/>
    <property type="match status" value="1"/>
</dbReference>
<keyword evidence="3" id="KW-0106">Calcium</keyword>
<dbReference type="Pfam" id="PF10566">
    <property type="entry name" value="Glyco_hydro_97"/>
    <property type="match status" value="1"/>
</dbReference>
<sequence length="629" mass="71031">MKLTLFITLSFLTILFSCNTKDIKVTSPSNLLEVKIVNSEEGLLLELSKSNQSLMHIDLGKFALDKGIIGNTYQIEDVQYTSKDETWKPVYGERNSVRNHYNELELVLKDKTSGKFVRIICRLYDEGVAFRYFFDQTTFDNAVVEKELTSFNLNGDYEAWVTTNAQGYYEKKHISQIEEACERPFVIRQNEQSYLAIGEAALVDFARMKLKCNSGKENSLQTELTGTVDLKGADYKTPWRYVMVAENPGELLENNYFVLNLNEPNKIKDTSWIKPGKVIREVTLTTKGGMACVDFAAKHNLQYVEFDAGWYGNEYDDTSDATTVTVDPKRSPGPLDLQYVINYAKEKGVGVILYVNRRALEKQLDEILPLYKSWDIAGLKYGFVNVGPQTWTSWVHDAVRKAADYQLMVDVHDEYRPTGYSRTFPNLITQEGIRGDEESPSTEHTLITLFTRMIAGAGDNTNCFLAPRVSEKMGGKAGQMAKAIMLYSPWQFVYWYDRPEGSPHKKGGAGSAEGIIEESEELGFYDALPTVWDETKVLEGEIGEYATVVRRTGEDWFVGSLTANKARSLEISFSFLDEGKAYEATIFSQDASGLEDNKVTLETLAVNQKTIFSRTLVENSGLAVIIRKK</sequence>
<evidence type="ECO:0000259" key="6">
    <source>
        <dbReference type="Pfam" id="PF14509"/>
    </source>
</evidence>
<dbReference type="RefSeq" id="WP_093919554.1">
    <property type="nucleotide sequence ID" value="NZ_FONW01000003.1"/>
</dbReference>
<dbReference type="InterPro" id="IPR017853">
    <property type="entry name" value="GH"/>
</dbReference>
<accession>A0A1I2GVZ8</accession>
<comment type="cofactor">
    <cofactor evidence="1">
        <name>Ca(2+)</name>
        <dbReference type="ChEBI" id="CHEBI:29108"/>
    </cofactor>
</comment>
<protein>
    <submittedName>
        <fullName evidence="7">Alpha-glucosidase</fullName>
    </submittedName>
</protein>
<name>A0A1I2GVZ8_9BACT</name>
<evidence type="ECO:0000259" key="4">
    <source>
        <dbReference type="Pfam" id="PF10566"/>
    </source>
</evidence>
<dbReference type="Gene3D" id="2.70.98.10">
    <property type="match status" value="1"/>
</dbReference>
<dbReference type="InterPro" id="IPR052720">
    <property type="entry name" value="Glycosyl_hydrolase_97"/>
</dbReference>
<dbReference type="Pfam" id="PF14508">
    <property type="entry name" value="GH97_N"/>
    <property type="match status" value="1"/>
</dbReference>
<dbReference type="InterPro" id="IPR019563">
    <property type="entry name" value="GH97_catalytic"/>
</dbReference>
<dbReference type="InterPro" id="IPR014718">
    <property type="entry name" value="GH-type_carb-bd"/>
</dbReference>
<dbReference type="AlphaFoldDB" id="A0A1I2GVZ8"/>
<reference evidence="7 8" key="1">
    <citation type="submission" date="2016-10" db="EMBL/GenBank/DDBJ databases">
        <authorList>
            <person name="de Groot N.N."/>
        </authorList>
    </citation>
    <scope>NUCLEOTIDE SEQUENCE [LARGE SCALE GENOMIC DNA]</scope>
    <source>
        <strain evidence="7 8">CGMCC 1.9156</strain>
    </source>
</reference>